<dbReference type="EMBL" id="JBEFKJ010000018">
    <property type="protein sequence ID" value="KAL2041141.1"/>
    <property type="molecule type" value="Genomic_DNA"/>
</dbReference>
<feature type="region of interest" description="Disordered" evidence="7">
    <location>
        <begin position="234"/>
        <end position="261"/>
    </location>
</feature>
<sequence length="261" mass="29881">MGRYDFRPLRVHQTTTRLLNAGAISSLPPWYNVVGSIVPAQTLVRTQPVPHHVPRKGPKTKKASKLFRPQEIGYEEDMLRKEFFKDHPWELARPRLIIEDDGKDSQKTDWAQIQQKEKALTGESVVQRQLWLLNNVPHITKSQAYDQARKEFYDLRLQEDIERRVAREEAMSTGAYFGPSHIEIGMGLEDKEFERWKEWASKEVEMLEQRVAALYTDPVVEDTEDTALDADPAVEEAATEEVSDQIPAQGQSALGGAKFTH</sequence>
<gene>
    <name evidence="8" type="ORF">N7G274_006085</name>
</gene>
<evidence type="ECO:0000256" key="7">
    <source>
        <dbReference type="SAM" id="MobiDB-lite"/>
    </source>
</evidence>
<evidence type="ECO:0000256" key="6">
    <source>
        <dbReference type="PIRNR" id="PIRNR029764"/>
    </source>
</evidence>
<comment type="caution">
    <text evidence="8">The sequence shown here is derived from an EMBL/GenBank/DDBJ whole genome shotgun (WGS) entry which is preliminary data.</text>
</comment>
<proteinExistence type="inferred from homology"/>
<keyword evidence="4 6" id="KW-0496">Mitochondrion</keyword>
<accession>A0ABR4A6Y1</accession>
<keyword evidence="5 6" id="KW-0687">Ribonucleoprotein</keyword>
<dbReference type="Pfam" id="PF13741">
    <property type="entry name" value="MRP-S25"/>
    <property type="match status" value="1"/>
</dbReference>
<keyword evidence="3 6" id="KW-0689">Ribosomal protein</keyword>
<dbReference type="PANTHER" id="PTHR37799">
    <property type="entry name" value="37S RIBOSOMAL PROTEIN S25, MITOCHONDRIAL"/>
    <property type="match status" value="1"/>
</dbReference>
<evidence type="ECO:0000256" key="4">
    <source>
        <dbReference type="ARBA" id="ARBA00023128"/>
    </source>
</evidence>
<dbReference type="CDD" id="cd23701">
    <property type="entry name" value="At1g26750"/>
    <property type="match status" value="1"/>
</dbReference>
<comment type="similarity">
    <text evidence="2">Belongs to the mitochondrion-specific ribosomal protein mS23 family.</text>
</comment>
<name>A0ABR4A6Y1_9LECA</name>
<organism evidence="8 9">
    <name type="scientific">Stereocaulon virgatum</name>
    <dbReference type="NCBI Taxonomy" id="373712"/>
    <lineage>
        <taxon>Eukaryota</taxon>
        <taxon>Fungi</taxon>
        <taxon>Dikarya</taxon>
        <taxon>Ascomycota</taxon>
        <taxon>Pezizomycotina</taxon>
        <taxon>Lecanoromycetes</taxon>
        <taxon>OSLEUM clade</taxon>
        <taxon>Lecanoromycetidae</taxon>
        <taxon>Lecanorales</taxon>
        <taxon>Lecanorineae</taxon>
        <taxon>Stereocaulaceae</taxon>
        <taxon>Stereocaulon</taxon>
    </lineage>
</organism>
<keyword evidence="9" id="KW-1185">Reference proteome</keyword>
<evidence type="ECO:0000313" key="8">
    <source>
        <dbReference type="EMBL" id="KAL2041141.1"/>
    </source>
</evidence>
<dbReference type="InterPro" id="IPR059242">
    <property type="entry name" value="mS23_dom"/>
</dbReference>
<dbReference type="InterPro" id="IPR016939">
    <property type="entry name" value="Ribosomal_mS23_fun"/>
</dbReference>
<reference evidence="8 9" key="1">
    <citation type="submission" date="2024-09" db="EMBL/GenBank/DDBJ databases">
        <title>Rethinking Asexuality: The Enigmatic Case of Functional Sexual Genes in Lepraria (Stereocaulaceae).</title>
        <authorList>
            <person name="Doellman M."/>
            <person name="Sun Y."/>
            <person name="Barcenas-Pena A."/>
            <person name="Lumbsch H.T."/>
            <person name="Grewe F."/>
        </authorList>
    </citation>
    <scope>NUCLEOTIDE SEQUENCE [LARGE SCALE GENOMIC DNA]</scope>
    <source>
        <strain evidence="8 9">Mercado 3170</strain>
    </source>
</reference>
<comment type="subcellular location">
    <subcellularLocation>
        <location evidence="1 6">Mitochondrion</location>
    </subcellularLocation>
</comment>
<evidence type="ECO:0000256" key="1">
    <source>
        <dbReference type="ARBA" id="ARBA00004173"/>
    </source>
</evidence>
<dbReference type="PIRSF" id="PIRSF029764">
    <property type="entry name" value="RSM25"/>
    <property type="match status" value="1"/>
</dbReference>
<protein>
    <recommendedName>
        <fullName evidence="6">37S ribosomal protein S25, mitochondrial</fullName>
    </recommendedName>
</protein>
<evidence type="ECO:0000313" key="9">
    <source>
        <dbReference type="Proteomes" id="UP001590950"/>
    </source>
</evidence>
<evidence type="ECO:0000256" key="5">
    <source>
        <dbReference type="ARBA" id="ARBA00023274"/>
    </source>
</evidence>
<evidence type="ECO:0000256" key="2">
    <source>
        <dbReference type="ARBA" id="ARBA00009864"/>
    </source>
</evidence>
<comment type="subunit">
    <text evidence="6">Component of the mitochondrial small ribosomal subunit.</text>
</comment>
<dbReference type="Proteomes" id="UP001590950">
    <property type="component" value="Unassembled WGS sequence"/>
</dbReference>
<dbReference type="PANTHER" id="PTHR37799:SF1">
    <property type="entry name" value="SMALL RIBOSOMAL SUBUNIT PROTEIN MS23"/>
    <property type="match status" value="1"/>
</dbReference>
<feature type="compositionally biased region" description="Acidic residues" evidence="7">
    <location>
        <begin position="234"/>
        <end position="243"/>
    </location>
</feature>
<evidence type="ECO:0000256" key="3">
    <source>
        <dbReference type="ARBA" id="ARBA00022980"/>
    </source>
</evidence>